<comment type="caution">
    <text evidence="3">The sequence shown here is derived from an EMBL/GenBank/DDBJ whole genome shotgun (WGS) entry which is preliminary data.</text>
</comment>
<proteinExistence type="predicted"/>
<dbReference type="InterPro" id="IPR036641">
    <property type="entry name" value="HPT_dom_sf"/>
</dbReference>
<accession>A0ABM8QBY9</accession>
<protein>
    <submittedName>
        <fullName evidence="3">Hpt domain-containing protein</fullName>
    </submittedName>
</protein>
<dbReference type="Pfam" id="PF01627">
    <property type="entry name" value="Hpt"/>
    <property type="match status" value="1"/>
</dbReference>
<evidence type="ECO:0000313" key="3">
    <source>
        <dbReference type="EMBL" id="CAE6687981.1"/>
    </source>
</evidence>
<dbReference type="InterPro" id="IPR008207">
    <property type="entry name" value="Sig_transdc_His_kin_Hpt_dom"/>
</dbReference>
<sequence length="108" mass="11633">MPPSPDRSPSTILVKVSQDLEAIVPGFLANRRRDLATIEACLKQGDLNTIRMLGHRMKGDGGGYGFDQISTIGDRLEQAAIAQDPVSIAAEVAHLTDFLAKVTVIYTP</sequence>
<dbReference type="EMBL" id="CAJNBJ010000001">
    <property type="protein sequence ID" value="CAE6687981.1"/>
    <property type="molecule type" value="Genomic_DNA"/>
</dbReference>
<dbReference type="PROSITE" id="PS50894">
    <property type="entry name" value="HPT"/>
    <property type="match status" value="1"/>
</dbReference>
<feature type="domain" description="HPt" evidence="2">
    <location>
        <begin position="16"/>
        <end position="108"/>
    </location>
</feature>
<reference evidence="3 4" key="1">
    <citation type="submission" date="2021-02" db="EMBL/GenBank/DDBJ databases">
        <authorList>
            <person name="Han P."/>
        </authorList>
    </citation>
    <scope>NUCLEOTIDE SEQUENCE [LARGE SCALE GENOMIC DNA]</scope>
    <source>
        <strain evidence="3">Candidatus Nitrospira sp. ZN2</strain>
    </source>
</reference>
<keyword evidence="1" id="KW-0597">Phosphoprotein</keyword>
<evidence type="ECO:0000256" key="1">
    <source>
        <dbReference type="PROSITE-ProRule" id="PRU00110"/>
    </source>
</evidence>
<dbReference type="SUPFAM" id="SSF47226">
    <property type="entry name" value="Histidine-containing phosphotransfer domain, HPT domain"/>
    <property type="match status" value="1"/>
</dbReference>
<organism evidence="3 4">
    <name type="scientific">Nitrospira defluvii</name>
    <dbReference type="NCBI Taxonomy" id="330214"/>
    <lineage>
        <taxon>Bacteria</taxon>
        <taxon>Pseudomonadati</taxon>
        <taxon>Nitrospirota</taxon>
        <taxon>Nitrospiria</taxon>
        <taxon>Nitrospirales</taxon>
        <taxon>Nitrospiraceae</taxon>
        <taxon>Nitrospira</taxon>
    </lineage>
</organism>
<feature type="modified residue" description="Phosphohistidine" evidence="1">
    <location>
        <position position="55"/>
    </location>
</feature>
<dbReference type="Gene3D" id="1.20.120.160">
    <property type="entry name" value="HPT domain"/>
    <property type="match status" value="1"/>
</dbReference>
<evidence type="ECO:0000259" key="2">
    <source>
        <dbReference type="PROSITE" id="PS50894"/>
    </source>
</evidence>
<name>A0ABM8QBY9_9BACT</name>
<evidence type="ECO:0000313" key="4">
    <source>
        <dbReference type="Proteomes" id="UP000675880"/>
    </source>
</evidence>
<gene>
    <name evidence="3" type="ORF">NSPZN2_10069</name>
</gene>
<dbReference type="Proteomes" id="UP000675880">
    <property type="component" value="Unassembled WGS sequence"/>
</dbReference>
<keyword evidence="4" id="KW-1185">Reference proteome</keyword>